<dbReference type="AlphaFoldDB" id="Q4J6S3"/>
<keyword evidence="1" id="KW-0812">Transmembrane</keyword>
<feature type="transmembrane region" description="Helical" evidence="1">
    <location>
        <begin position="46"/>
        <end position="65"/>
    </location>
</feature>
<keyword evidence="3" id="KW-1185">Reference proteome</keyword>
<accession>Q4J6S3</accession>
<feature type="transmembrane region" description="Helical" evidence="1">
    <location>
        <begin position="20"/>
        <end position="40"/>
    </location>
</feature>
<dbReference type="EMBL" id="CP000077">
    <property type="protein sequence ID" value="AAY81508.1"/>
    <property type="molecule type" value="Genomic_DNA"/>
</dbReference>
<evidence type="ECO:0000313" key="2">
    <source>
        <dbReference type="EMBL" id="AAY81508.1"/>
    </source>
</evidence>
<evidence type="ECO:0000313" key="3">
    <source>
        <dbReference type="Proteomes" id="UP000001018"/>
    </source>
</evidence>
<proteinExistence type="predicted"/>
<keyword evidence="1" id="KW-0472">Membrane</keyword>
<name>Q4J6S3_SULAC</name>
<organism evidence="2 3">
    <name type="scientific">Sulfolobus acidocaldarius (strain ATCC 33909 / DSM 639 / JCM 8929 / NBRC 15157 / NCIMB 11770)</name>
    <dbReference type="NCBI Taxonomy" id="330779"/>
    <lineage>
        <taxon>Archaea</taxon>
        <taxon>Thermoproteota</taxon>
        <taxon>Thermoprotei</taxon>
        <taxon>Sulfolobales</taxon>
        <taxon>Sulfolobaceae</taxon>
        <taxon>Sulfolobus</taxon>
    </lineage>
</organism>
<dbReference type="Proteomes" id="UP000001018">
    <property type="component" value="Chromosome"/>
</dbReference>
<dbReference type="KEGG" id="sai:Saci_2222"/>
<keyword evidence="1" id="KW-1133">Transmembrane helix</keyword>
<dbReference type="HOGENOM" id="CLU_2366342_0_0_2"/>
<gene>
    <name evidence="2" type="ordered locus">Saci_2222</name>
</gene>
<sequence>MYVNIPPKGGRRKRKIPPILKPQLSYLFPSFHIFIAAAIIPMKNTAIAIPIIAITIFSSNTGTGFNPNKPSIKKTNRPIPVTNGVKIENSTNLLL</sequence>
<protein>
    <submittedName>
        <fullName evidence="2">Uncharacterized protein</fullName>
    </submittedName>
</protein>
<evidence type="ECO:0000256" key="1">
    <source>
        <dbReference type="SAM" id="Phobius"/>
    </source>
</evidence>
<reference evidence="2 3" key="1">
    <citation type="journal article" date="2005" name="J. Bacteriol.">
        <title>The genome of Sulfolobus acidocaldarius, a model organism of the Crenarchaeota.</title>
        <authorList>
            <person name="Chen L."/>
            <person name="Brugger K."/>
            <person name="Skovgaard M."/>
            <person name="Redder P."/>
            <person name="She Q."/>
            <person name="Torarinsson E."/>
            <person name="Greve B."/>
            <person name="Awayez M."/>
            <person name="Zibat A."/>
            <person name="Klenk H.-P."/>
            <person name="Garrett R.A."/>
        </authorList>
    </citation>
    <scope>NUCLEOTIDE SEQUENCE [LARGE SCALE GENOMIC DNA]</scope>
    <source>
        <strain evidence="3">ATCC 33909 / DSM 639 / JCM 8929 / NBRC 15157 / NCIMB 11770</strain>
    </source>
</reference>